<evidence type="ECO:0000313" key="2">
    <source>
        <dbReference type="Proteomes" id="UP000694888"/>
    </source>
</evidence>
<dbReference type="GeneID" id="101855585"/>
<proteinExistence type="predicted"/>
<protein>
    <submittedName>
        <fullName evidence="3">Uncharacterized protein LOC101855585</fullName>
    </submittedName>
</protein>
<feature type="signal peptide" evidence="1">
    <location>
        <begin position="1"/>
        <end position="21"/>
    </location>
</feature>
<organism evidence="2 3">
    <name type="scientific">Aplysia californica</name>
    <name type="common">California sea hare</name>
    <dbReference type="NCBI Taxonomy" id="6500"/>
    <lineage>
        <taxon>Eukaryota</taxon>
        <taxon>Metazoa</taxon>
        <taxon>Spiralia</taxon>
        <taxon>Lophotrochozoa</taxon>
        <taxon>Mollusca</taxon>
        <taxon>Gastropoda</taxon>
        <taxon>Heterobranchia</taxon>
        <taxon>Euthyneura</taxon>
        <taxon>Tectipleura</taxon>
        <taxon>Aplysiida</taxon>
        <taxon>Aplysioidea</taxon>
        <taxon>Aplysiidae</taxon>
        <taxon>Aplysia</taxon>
    </lineage>
</organism>
<reference evidence="3" key="1">
    <citation type="submission" date="2025-08" db="UniProtKB">
        <authorList>
            <consortium name="RefSeq"/>
        </authorList>
    </citation>
    <scope>IDENTIFICATION</scope>
</reference>
<evidence type="ECO:0000313" key="3">
    <source>
        <dbReference type="RefSeq" id="XP_005105496.1"/>
    </source>
</evidence>
<keyword evidence="1" id="KW-0732">Signal</keyword>
<name>A0ABM0JZY5_APLCA</name>
<evidence type="ECO:0000256" key="1">
    <source>
        <dbReference type="SAM" id="SignalP"/>
    </source>
</evidence>
<dbReference type="RefSeq" id="XP_005105496.1">
    <property type="nucleotide sequence ID" value="XM_005105439.3"/>
</dbReference>
<accession>A0ABM0JZY5</accession>
<gene>
    <name evidence="3" type="primary">LOC101855585</name>
</gene>
<feature type="chain" id="PRO_5045153338" evidence="1">
    <location>
        <begin position="22"/>
        <end position="203"/>
    </location>
</feature>
<keyword evidence="2" id="KW-1185">Reference proteome</keyword>
<sequence>MAHHTLTTILVILALTHASLAFSFRGLDKRACSDSMACLVRVPMLVDLIEKDFAGALLPLTYEPVLDFLCGQRENITGCLTDVHCEETEHKYTGGAVLELLDYACNSGRADLLEERACISRDDFEEGILQCAGILRIESDLTLTQKLAWLGDNSCQTIDNMYKCVETSTEHVCSGRAARLMGQIYRTIMREVAQDAECEQDHF</sequence>
<dbReference type="Proteomes" id="UP000694888">
    <property type="component" value="Unplaced"/>
</dbReference>